<sequence length="112" mass="12423">MEIRAVTHDSVDIAQEQSPSRYNIDVPGPKSIQTLADGLKDSASVCQHLVSQTLADYPGAIAHIDDILIFGSTRAEHDANLRMALQRLSDKDFRLRLAKCEFVFPKVTSLDK</sequence>
<comment type="caution">
    <text evidence="2">The sequence shown here is derived from an EMBL/GenBank/DDBJ whole genome shotgun (WGS) entry which is preliminary data.</text>
</comment>
<gene>
    <name evidence="2" type="ORF">PoB_002748800</name>
</gene>
<dbReference type="Pfam" id="PF00078">
    <property type="entry name" value="RVT_1"/>
    <property type="match status" value="1"/>
</dbReference>
<evidence type="ECO:0000313" key="2">
    <source>
        <dbReference type="EMBL" id="GFO00983.1"/>
    </source>
</evidence>
<protein>
    <submittedName>
        <fullName evidence="2">RNA-directed DNA polymerase homolog</fullName>
    </submittedName>
</protein>
<reference evidence="2 3" key="1">
    <citation type="journal article" date="2021" name="Elife">
        <title>Chloroplast acquisition without the gene transfer in kleptoplastic sea slugs, Plakobranchus ocellatus.</title>
        <authorList>
            <person name="Maeda T."/>
            <person name="Takahashi S."/>
            <person name="Yoshida T."/>
            <person name="Shimamura S."/>
            <person name="Takaki Y."/>
            <person name="Nagai Y."/>
            <person name="Toyoda A."/>
            <person name="Suzuki Y."/>
            <person name="Arimoto A."/>
            <person name="Ishii H."/>
            <person name="Satoh N."/>
            <person name="Nishiyama T."/>
            <person name="Hasebe M."/>
            <person name="Maruyama T."/>
            <person name="Minagawa J."/>
            <person name="Obokata J."/>
            <person name="Shigenobu S."/>
        </authorList>
    </citation>
    <scope>NUCLEOTIDE SEQUENCE [LARGE SCALE GENOMIC DNA]</scope>
</reference>
<dbReference type="PANTHER" id="PTHR37984">
    <property type="entry name" value="PROTEIN CBG26694"/>
    <property type="match status" value="1"/>
</dbReference>
<keyword evidence="2" id="KW-0548">Nucleotidyltransferase</keyword>
<keyword evidence="2" id="KW-0695">RNA-directed DNA polymerase</keyword>
<evidence type="ECO:0000313" key="3">
    <source>
        <dbReference type="Proteomes" id="UP000735302"/>
    </source>
</evidence>
<accession>A0AAV4A1G5</accession>
<dbReference type="AlphaFoldDB" id="A0AAV4A1G5"/>
<dbReference type="InterPro" id="IPR000477">
    <property type="entry name" value="RT_dom"/>
</dbReference>
<keyword evidence="2" id="KW-0808">Transferase</keyword>
<proteinExistence type="predicted"/>
<dbReference type="GO" id="GO:0003964">
    <property type="term" value="F:RNA-directed DNA polymerase activity"/>
    <property type="evidence" value="ECO:0007669"/>
    <property type="project" value="UniProtKB-KW"/>
</dbReference>
<evidence type="ECO:0000259" key="1">
    <source>
        <dbReference type="Pfam" id="PF00078"/>
    </source>
</evidence>
<dbReference type="InterPro" id="IPR043128">
    <property type="entry name" value="Rev_trsase/Diguanyl_cyclase"/>
</dbReference>
<dbReference type="EMBL" id="BLXT01003182">
    <property type="protein sequence ID" value="GFO00983.1"/>
    <property type="molecule type" value="Genomic_DNA"/>
</dbReference>
<organism evidence="2 3">
    <name type="scientific">Plakobranchus ocellatus</name>
    <dbReference type="NCBI Taxonomy" id="259542"/>
    <lineage>
        <taxon>Eukaryota</taxon>
        <taxon>Metazoa</taxon>
        <taxon>Spiralia</taxon>
        <taxon>Lophotrochozoa</taxon>
        <taxon>Mollusca</taxon>
        <taxon>Gastropoda</taxon>
        <taxon>Heterobranchia</taxon>
        <taxon>Euthyneura</taxon>
        <taxon>Panpulmonata</taxon>
        <taxon>Sacoglossa</taxon>
        <taxon>Placobranchoidea</taxon>
        <taxon>Plakobranchidae</taxon>
        <taxon>Plakobranchus</taxon>
    </lineage>
</organism>
<dbReference type="InterPro" id="IPR050951">
    <property type="entry name" value="Retrovirus_Pol_polyprotein"/>
</dbReference>
<dbReference type="PANTHER" id="PTHR37984:SF5">
    <property type="entry name" value="PROTEIN NYNRIN-LIKE"/>
    <property type="match status" value="1"/>
</dbReference>
<keyword evidence="3" id="KW-1185">Reference proteome</keyword>
<feature type="domain" description="Reverse transcriptase" evidence="1">
    <location>
        <begin position="37"/>
        <end position="103"/>
    </location>
</feature>
<name>A0AAV4A1G5_9GAST</name>
<dbReference type="InterPro" id="IPR043502">
    <property type="entry name" value="DNA/RNA_pol_sf"/>
</dbReference>
<dbReference type="Gene3D" id="3.30.70.270">
    <property type="match status" value="1"/>
</dbReference>
<dbReference type="SUPFAM" id="SSF56672">
    <property type="entry name" value="DNA/RNA polymerases"/>
    <property type="match status" value="1"/>
</dbReference>
<dbReference type="Proteomes" id="UP000735302">
    <property type="component" value="Unassembled WGS sequence"/>
</dbReference>